<dbReference type="EMBL" id="CP002382">
    <property type="protein sequence ID" value="AEP09016.1"/>
    <property type="molecule type" value="Genomic_DNA"/>
</dbReference>
<evidence type="ECO:0000313" key="2">
    <source>
        <dbReference type="Proteomes" id="UP000009286"/>
    </source>
</evidence>
<keyword evidence="2" id="KW-1185">Reference proteome</keyword>
<reference evidence="1 2" key="1">
    <citation type="journal article" date="2011" name="BMC Genomics">
        <title>Genomic insights into an obligate epibiotic bacterial predator: Micavibrio aeruginosavorus ARL-13.</title>
        <authorList>
            <person name="Wang Z."/>
            <person name="Kadouri D."/>
            <person name="Wu M."/>
        </authorList>
    </citation>
    <scope>NUCLEOTIDE SEQUENCE [LARGE SCALE GENOMIC DNA]</scope>
    <source>
        <strain evidence="1 2">ARL-13</strain>
    </source>
</reference>
<gene>
    <name evidence="1" type="ordered locus">MICA_682</name>
</gene>
<evidence type="ECO:0000313" key="1">
    <source>
        <dbReference type="EMBL" id="AEP09016.1"/>
    </source>
</evidence>
<proteinExistence type="predicted"/>
<dbReference type="KEGG" id="mai:MICA_682"/>
<dbReference type="AlphaFoldDB" id="G2KPB5"/>
<dbReference type="Proteomes" id="UP000009286">
    <property type="component" value="Chromosome"/>
</dbReference>
<sequence length="95" mass="10684">MGIGRGFDSGPFCFCAISAKQGFGPLRAFQKVLKMEFIYDEQSTPIALLTPELKAEFERAGLFRMLDPYYQYPQTTSEPASRVRHLALVINPPNP</sequence>
<organism evidence="1 2">
    <name type="scientific">Micavibrio aeruginosavorus (strain ARL-13)</name>
    <dbReference type="NCBI Taxonomy" id="856793"/>
    <lineage>
        <taxon>Bacteria</taxon>
        <taxon>Pseudomonadati</taxon>
        <taxon>Bdellovibrionota</taxon>
        <taxon>Bdellovibrionia</taxon>
        <taxon>Bdellovibrionales</taxon>
        <taxon>Pseudobdellovibrionaceae</taxon>
        <taxon>Micavibrio</taxon>
    </lineage>
</organism>
<accession>G2KPB5</accession>
<protein>
    <submittedName>
        <fullName evidence="1">Uncharacterized protein</fullName>
    </submittedName>
</protein>
<name>G2KPB5_MICAA</name>
<dbReference type="HOGENOM" id="CLU_2369661_0_0_5"/>